<accession>A0A3R9KWG9</accession>
<keyword evidence="1" id="KW-0472">Membrane</keyword>
<keyword evidence="1" id="KW-1133">Transmembrane helix</keyword>
<comment type="caution">
    <text evidence="2">The sequence shown here is derived from an EMBL/GenBank/DDBJ whole genome shotgun (WGS) entry which is preliminary data.</text>
</comment>
<evidence type="ECO:0000313" key="2">
    <source>
        <dbReference type="EMBL" id="RSJ83625.1"/>
    </source>
</evidence>
<dbReference type="AlphaFoldDB" id="A0A3R9KWG9"/>
<feature type="transmembrane region" description="Helical" evidence="1">
    <location>
        <begin position="50"/>
        <end position="68"/>
    </location>
</feature>
<evidence type="ECO:0000256" key="1">
    <source>
        <dbReference type="SAM" id="Phobius"/>
    </source>
</evidence>
<name>A0A3R9KWG9_STRCR</name>
<evidence type="ECO:0008006" key="4">
    <source>
        <dbReference type="Google" id="ProtNLM"/>
    </source>
</evidence>
<dbReference type="RefSeq" id="WP_223368135.1">
    <property type="nucleotide sequence ID" value="NZ_JAHZQO010000006.1"/>
</dbReference>
<proteinExistence type="predicted"/>
<protein>
    <recommendedName>
        <fullName evidence="4">Tetratricopeptide repeat protein</fullName>
    </recommendedName>
</protein>
<dbReference type="Proteomes" id="UP000272635">
    <property type="component" value="Unassembled WGS sequence"/>
</dbReference>
<feature type="transmembrane region" description="Helical" evidence="1">
    <location>
        <begin position="20"/>
        <end position="44"/>
    </location>
</feature>
<organism evidence="2 3">
    <name type="scientific">Streptococcus cristatus</name>
    <dbReference type="NCBI Taxonomy" id="45634"/>
    <lineage>
        <taxon>Bacteria</taxon>
        <taxon>Bacillati</taxon>
        <taxon>Bacillota</taxon>
        <taxon>Bacilli</taxon>
        <taxon>Lactobacillales</taxon>
        <taxon>Streptococcaceae</taxon>
        <taxon>Streptococcus</taxon>
    </lineage>
</organism>
<sequence>MKISKSIIFFSKLENYRLFFVVDILMKVLVSIATFLGVLGLFFLFDKTKFSMVCSMAILLWLILFIVYRVKYLFNGAMNYLKNELVNLGKYQSFYEYAADHSIKYDQPHYIQTLHHVKGQIYFLQGEFSLAQAEFDQSDIQKVTRQYKLSHQLIQSYYQLLISIHLQDERAIVHFEEKLLKASDWKNTKGTLVSQAEAIKDIVFNQEVNDYFDTTAPQNKLSKIMFSYYGALNAQLKGDEPRARSLFESISSENPELFYVQEAKKYLEGVE</sequence>
<dbReference type="EMBL" id="RJPT01000001">
    <property type="protein sequence ID" value="RSJ83625.1"/>
    <property type="molecule type" value="Genomic_DNA"/>
</dbReference>
<evidence type="ECO:0000313" key="3">
    <source>
        <dbReference type="Proteomes" id="UP000272635"/>
    </source>
</evidence>
<keyword evidence="1" id="KW-0812">Transmembrane</keyword>
<reference evidence="2 3" key="1">
    <citation type="submission" date="2018-11" db="EMBL/GenBank/DDBJ databases">
        <title>Species Designations Belie Phenotypic and Genotypic Heterogeneity in Oral Streptococci.</title>
        <authorList>
            <person name="Velsko I."/>
        </authorList>
    </citation>
    <scope>NUCLEOTIDE SEQUENCE [LARGE SCALE GENOMIC DNA]</scope>
    <source>
        <strain evidence="2 3">BCC41</strain>
    </source>
</reference>
<gene>
    <name evidence="2" type="ORF">D8791_00395</name>
</gene>